<keyword evidence="2" id="KW-1185">Reference proteome</keyword>
<gene>
    <name evidence="1" type="ORF">SKP52_23315</name>
</gene>
<dbReference type="STRING" id="1515612.SKP52_23315"/>
<evidence type="ECO:0000313" key="1">
    <source>
        <dbReference type="EMBL" id="AJA11505.1"/>
    </source>
</evidence>
<dbReference type="AlphaFoldDB" id="A0A0A7PN95"/>
<organism evidence="1 2">
    <name type="scientific">Sphingopyxis fribergensis</name>
    <dbReference type="NCBI Taxonomy" id="1515612"/>
    <lineage>
        <taxon>Bacteria</taxon>
        <taxon>Pseudomonadati</taxon>
        <taxon>Pseudomonadota</taxon>
        <taxon>Alphaproteobacteria</taxon>
        <taxon>Sphingomonadales</taxon>
        <taxon>Sphingomonadaceae</taxon>
        <taxon>Sphingopyxis</taxon>
    </lineage>
</organism>
<protein>
    <submittedName>
        <fullName evidence="1">Uncharacterized protein</fullName>
    </submittedName>
</protein>
<dbReference type="OrthoDB" id="7445699at2"/>
<dbReference type="RefSeq" id="WP_037553353.1">
    <property type="nucleotide sequence ID" value="NZ_CP009122.1"/>
</dbReference>
<name>A0A0A7PN95_9SPHN</name>
<proteinExistence type="predicted"/>
<evidence type="ECO:0000313" key="2">
    <source>
        <dbReference type="Proteomes" id="UP000030907"/>
    </source>
</evidence>
<reference evidence="1 2" key="1">
    <citation type="journal article" date="2015" name="Int. J. Syst. Evol. Microbiol.">
        <title>Description of Sphingopyxis fribergensis sp. nov. - a soil bacterium with the ability to degrade styrene and phenylacetic acid.</title>
        <authorList>
            <person name="Oelschlagel M."/>
            <person name="Ruckert C."/>
            <person name="Kalinowski J."/>
            <person name="Schmidt G."/>
            <person name="Schlomann M."/>
            <person name="Tischler D."/>
        </authorList>
    </citation>
    <scope>NUCLEOTIDE SEQUENCE [LARGE SCALE GENOMIC DNA]</scope>
    <source>
        <strain evidence="1 2">Kp5.2</strain>
    </source>
</reference>
<sequence length="209" mass="23409">MRYWNTGDTPTNSNLGALENLARPWAGIDAERLLGVIRGVIRIEKMLPKAVGAHFKLPHLFVGAGPYDWDAALRDKYHSELCEALSAGLAGVQADPTLAKDGGADLSDRPPTRGEELEFACRAWSRNRTSSNLDDLRIACSVQGMQSRFDKLERWLGRKRPGSSPHTVAYEVECALGDIDRYADDYHSVEASYRYAERLREREQQGEED</sequence>
<dbReference type="EMBL" id="CP009122">
    <property type="protein sequence ID" value="AJA11505.1"/>
    <property type="molecule type" value="Genomic_DNA"/>
</dbReference>
<dbReference type="Proteomes" id="UP000030907">
    <property type="component" value="Chromosome"/>
</dbReference>
<dbReference type="KEGG" id="sphk:SKP52_23315"/>
<accession>A0A0A7PN95</accession>
<dbReference type="HOGENOM" id="CLU_1314726_0_0_5"/>